<evidence type="ECO:0000256" key="6">
    <source>
        <dbReference type="ARBA" id="ARBA00022737"/>
    </source>
</evidence>
<evidence type="ECO:0000256" key="1">
    <source>
        <dbReference type="ARBA" id="ARBA00001947"/>
    </source>
</evidence>
<proteinExistence type="inferred from homology"/>
<dbReference type="SUPFAM" id="SSF48239">
    <property type="entry name" value="Terpenoid cyclases/Protein prenyltransferases"/>
    <property type="match status" value="1"/>
</dbReference>
<protein>
    <recommendedName>
        <fullName evidence="8">Prenyltransferase alpha-alpha toroid domain-containing protein</fullName>
    </recommendedName>
</protein>
<keyword evidence="4" id="KW-0808">Transferase</keyword>
<evidence type="ECO:0000256" key="7">
    <source>
        <dbReference type="ARBA" id="ARBA00022833"/>
    </source>
</evidence>
<comment type="similarity">
    <text evidence="2">Belongs to the protein prenyltransferase subunit beta family.</text>
</comment>
<dbReference type="PANTHER" id="PTHR11774:SF4">
    <property type="entry name" value="GERANYLGERANYL TRANSFERASE TYPE-1 SUBUNIT BETA"/>
    <property type="match status" value="1"/>
</dbReference>
<feature type="non-terminal residue" evidence="9">
    <location>
        <position position="1"/>
    </location>
</feature>
<evidence type="ECO:0000313" key="10">
    <source>
        <dbReference type="Proteomes" id="UP000230069"/>
    </source>
</evidence>
<dbReference type="EMBL" id="KZ305020">
    <property type="protein sequence ID" value="PIA60222.1"/>
    <property type="molecule type" value="Genomic_DNA"/>
</dbReference>
<dbReference type="GO" id="GO:0004662">
    <property type="term" value="F:CAAX-protein geranylgeranyltransferase activity"/>
    <property type="evidence" value="ECO:0007669"/>
    <property type="project" value="TreeGrafter"/>
</dbReference>
<dbReference type="InterPro" id="IPR001330">
    <property type="entry name" value="Prenyltrans"/>
</dbReference>
<feature type="domain" description="Prenyltransferase alpha-alpha toroid" evidence="8">
    <location>
        <begin position="17"/>
        <end position="201"/>
    </location>
</feature>
<dbReference type="Proteomes" id="UP000230069">
    <property type="component" value="Unassembled WGS sequence"/>
</dbReference>
<keyword evidence="3" id="KW-0637">Prenyltransferase</keyword>
<dbReference type="AlphaFoldDB" id="A0A2G5EWW5"/>
<keyword evidence="5" id="KW-0479">Metal-binding</keyword>
<dbReference type="InterPro" id="IPR008930">
    <property type="entry name" value="Terpenoid_cyclase/PrenylTrfase"/>
</dbReference>
<name>A0A2G5EWW5_AQUCA</name>
<dbReference type="Pfam" id="PF00432">
    <property type="entry name" value="Prenyltrans"/>
    <property type="match status" value="1"/>
</dbReference>
<sequence length="297" mass="33810">LCCENTHREREREREMDRDRHVQYLLMMYESIPSDYEEQEINRLTLAYFVISGLNILNALDRIDKEQVVNWVLSFQVHPSDSDSKDSRKFYGFYGSTTIQFSSELFDTTKLSHNGGHLASTYCALAMLKTVGYDLCKLDSELILISMKNLQQHNGSFMPIHAGAEKDLRFVYCAAAICFMLNSWCGMDREKAKEYILSCQRQAADGGFQGRSNKASDTCYAFWIGGVLRILGAQKLIDRKALRGFLLTCESEYGGFSKFPRKFPDLYHSYYGFSAFSLLKEPGLKPLCLALGIADIA</sequence>
<dbReference type="Gene3D" id="1.50.10.20">
    <property type="match status" value="2"/>
</dbReference>
<keyword evidence="7" id="KW-0862">Zinc</keyword>
<dbReference type="GO" id="GO:0046872">
    <property type="term" value="F:metal ion binding"/>
    <property type="evidence" value="ECO:0007669"/>
    <property type="project" value="UniProtKB-KW"/>
</dbReference>
<gene>
    <name evidence="9" type="ORF">AQUCO_00300017v1</name>
</gene>
<evidence type="ECO:0000256" key="5">
    <source>
        <dbReference type="ARBA" id="ARBA00022723"/>
    </source>
</evidence>
<comment type="cofactor">
    <cofactor evidence="1">
        <name>Zn(2+)</name>
        <dbReference type="ChEBI" id="CHEBI:29105"/>
    </cofactor>
</comment>
<evidence type="ECO:0000256" key="4">
    <source>
        <dbReference type="ARBA" id="ARBA00022679"/>
    </source>
</evidence>
<dbReference type="InterPro" id="IPR045089">
    <property type="entry name" value="PGGT1B-like"/>
</dbReference>
<reference evidence="9 10" key="1">
    <citation type="submission" date="2017-09" db="EMBL/GenBank/DDBJ databases">
        <title>WGS assembly of Aquilegia coerulea Goldsmith.</title>
        <authorList>
            <person name="Hodges S."/>
            <person name="Kramer E."/>
            <person name="Nordborg M."/>
            <person name="Tomkins J."/>
            <person name="Borevitz J."/>
            <person name="Derieg N."/>
            <person name="Yan J."/>
            <person name="Mihaltcheva S."/>
            <person name="Hayes R.D."/>
            <person name="Rokhsar D."/>
        </authorList>
    </citation>
    <scope>NUCLEOTIDE SEQUENCE [LARGE SCALE GENOMIC DNA]</scope>
    <source>
        <strain evidence="10">cv. Goldsmith</strain>
    </source>
</reference>
<evidence type="ECO:0000256" key="3">
    <source>
        <dbReference type="ARBA" id="ARBA00022602"/>
    </source>
</evidence>
<organism evidence="9 10">
    <name type="scientific">Aquilegia coerulea</name>
    <name type="common">Rocky mountain columbine</name>
    <dbReference type="NCBI Taxonomy" id="218851"/>
    <lineage>
        <taxon>Eukaryota</taxon>
        <taxon>Viridiplantae</taxon>
        <taxon>Streptophyta</taxon>
        <taxon>Embryophyta</taxon>
        <taxon>Tracheophyta</taxon>
        <taxon>Spermatophyta</taxon>
        <taxon>Magnoliopsida</taxon>
        <taxon>Ranunculales</taxon>
        <taxon>Ranunculaceae</taxon>
        <taxon>Thalictroideae</taxon>
        <taxon>Aquilegia</taxon>
    </lineage>
</organism>
<evidence type="ECO:0000313" key="9">
    <source>
        <dbReference type="EMBL" id="PIA60222.1"/>
    </source>
</evidence>
<dbReference type="PANTHER" id="PTHR11774">
    <property type="entry name" value="GERANYLGERANYL TRANSFERASE TYPE BETA SUBUNIT"/>
    <property type="match status" value="1"/>
</dbReference>
<accession>A0A2G5EWW5</accession>
<dbReference type="GO" id="GO:0005953">
    <property type="term" value="C:CAAX-protein geranylgeranyltransferase complex"/>
    <property type="evidence" value="ECO:0007669"/>
    <property type="project" value="TreeGrafter"/>
</dbReference>
<evidence type="ECO:0000259" key="8">
    <source>
        <dbReference type="Pfam" id="PF00432"/>
    </source>
</evidence>
<keyword evidence="10" id="KW-1185">Reference proteome</keyword>
<evidence type="ECO:0000256" key="2">
    <source>
        <dbReference type="ARBA" id="ARBA00010497"/>
    </source>
</evidence>
<dbReference type="OrthoDB" id="24893at2759"/>
<keyword evidence="6" id="KW-0677">Repeat</keyword>